<feature type="transmembrane region" description="Helical" evidence="6">
    <location>
        <begin position="107"/>
        <end position="127"/>
    </location>
</feature>
<evidence type="ECO:0000256" key="1">
    <source>
        <dbReference type="ARBA" id="ARBA00004651"/>
    </source>
</evidence>
<feature type="domain" description="Major facilitator superfamily (MFS) profile" evidence="7">
    <location>
        <begin position="1"/>
        <end position="428"/>
    </location>
</feature>
<keyword evidence="9" id="KW-1185">Reference proteome</keyword>
<feature type="transmembrane region" description="Helical" evidence="6">
    <location>
        <begin position="177"/>
        <end position="193"/>
    </location>
</feature>
<feature type="transmembrane region" description="Helical" evidence="6">
    <location>
        <begin position="326"/>
        <end position="349"/>
    </location>
</feature>
<feature type="transmembrane region" description="Helical" evidence="6">
    <location>
        <begin position="271"/>
        <end position="290"/>
    </location>
</feature>
<comment type="caution">
    <text evidence="8">The sequence shown here is derived from an EMBL/GenBank/DDBJ whole genome shotgun (WGS) entry which is preliminary data.</text>
</comment>
<dbReference type="PANTHER" id="PTHR23513:SF6">
    <property type="entry name" value="MAJOR FACILITATOR SUPERFAMILY ASSOCIATED DOMAIN-CONTAINING PROTEIN"/>
    <property type="match status" value="1"/>
</dbReference>
<dbReference type="InterPro" id="IPR011701">
    <property type="entry name" value="MFS"/>
</dbReference>
<dbReference type="Gene3D" id="1.20.1250.20">
    <property type="entry name" value="MFS general substrate transporter like domains"/>
    <property type="match status" value="1"/>
</dbReference>
<dbReference type="Proteomes" id="UP001206483">
    <property type="component" value="Unassembled WGS sequence"/>
</dbReference>
<keyword evidence="4 6" id="KW-1133">Transmembrane helix</keyword>
<dbReference type="EMBL" id="JAMZDX010000001">
    <property type="protein sequence ID" value="MCP2307177.1"/>
    <property type="molecule type" value="Genomic_DNA"/>
</dbReference>
<proteinExistence type="predicted"/>
<dbReference type="InterPro" id="IPR020846">
    <property type="entry name" value="MFS_dom"/>
</dbReference>
<name>A0ABT1IPX6_9ACTN</name>
<dbReference type="Pfam" id="PF07690">
    <property type="entry name" value="MFS_1"/>
    <property type="match status" value="1"/>
</dbReference>
<evidence type="ECO:0000259" key="7">
    <source>
        <dbReference type="PROSITE" id="PS50850"/>
    </source>
</evidence>
<reference evidence="8 9" key="1">
    <citation type="submission" date="2022-06" db="EMBL/GenBank/DDBJ databases">
        <title>Sequencing the genomes of 1000 actinobacteria strains.</title>
        <authorList>
            <person name="Klenk H.-P."/>
        </authorList>
    </citation>
    <scope>NUCLEOTIDE SEQUENCE [LARGE SCALE GENOMIC DNA]</scope>
    <source>
        <strain evidence="8 9">DSM 41656</strain>
    </source>
</reference>
<dbReference type="PANTHER" id="PTHR23513">
    <property type="entry name" value="INTEGRAL MEMBRANE EFFLUX PROTEIN-RELATED"/>
    <property type="match status" value="1"/>
</dbReference>
<evidence type="ECO:0000256" key="5">
    <source>
        <dbReference type="ARBA" id="ARBA00023136"/>
    </source>
</evidence>
<comment type="subcellular location">
    <subcellularLocation>
        <location evidence="1">Cell membrane</location>
        <topology evidence="1">Multi-pass membrane protein</topology>
    </subcellularLocation>
</comment>
<organism evidence="8 9">
    <name type="scientific">Kitasatospora paracochleata</name>
    <dbReference type="NCBI Taxonomy" id="58354"/>
    <lineage>
        <taxon>Bacteria</taxon>
        <taxon>Bacillati</taxon>
        <taxon>Actinomycetota</taxon>
        <taxon>Actinomycetes</taxon>
        <taxon>Kitasatosporales</taxon>
        <taxon>Streptomycetaceae</taxon>
        <taxon>Kitasatospora</taxon>
    </lineage>
</organism>
<evidence type="ECO:0000256" key="6">
    <source>
        <dbReference type="SAM" id="Phobius"/>
    </source>
</evidence>
<sequence length="441" mass="44563">MRVINRDYTALLAGQAVSQAGDFVFDTTLALWVGTRLLEGRSYGPAAVAGLLGSVAAATLVVAPVAGVFVDRWDKRRTMLAADAVRAVLIGLLAVLAFLPAGTLGTGPTVVVVYAVVFLAAGVAQFFNPAKFAVIAQVVDPADRTRAAALGQSTQAIASIAGPPLAAPLLIGLGPGWALVINAGSFVVSYLLVRTVRPRPVAAPAGAGAGAGEGPGEGFLAELVSGLRVAFGSPTVRVLLVTLVLVALGVDALNSLNVFFVTENLHTDARWLGTLEMATGLGLVAGVVVATRLGGRIGHWRALWLSLLLIGAGLVGYSRLSSLGAALVLMFLLGVPVAVLNTAFSPVLLAAVPGSHLGRVVAVVNPVQHLANLVGVTSAGWLASTVLRDFHTEVAGVQLGRIDTVLAGAGLLVVAGGVYAALAGERTPVPAAAAVVVPAAD</sequence>
<evidence type="ECO:0000313" key="8">
    <source>
        <dbReference type="EMBL" id="MCP2307177.1"/>
    </source>
</evidence>
<dbReference type="SUPFAM" id="SSF103473">
    <property type="entry name" value="MFS general substrate transporter"/>
    <property type="match status" value="1"/>
</dbReference>
<keyword evidence="5 6" id="KW-0472">Membrane</keyword>
<feature type="transmembrane region" description="Helical" evidence="6">
    <location>
        <begin position="302"/>
        <end position="320"/>
    </location>
</feature>
<protein>
    <submittedName>
        <fullName evidence="8">MFS family permease</fullName>
    </submittedName>
</protein>
<evidence type="ECO:0000256" key="4">
    <source>
        <dbReference type="ARBA" id="ARBA00022989"/>
    </source>
</evidence>
<dbReference type="PROSITE" id="PS50850">
    <property type="entry name" value="MFS"/>
    <property type="match status" value="1"/>
</dbReference>
<dbReference type="RefSeq" id="WP_253792993.1">
    <property type="nucleotide sequence ID" value="NZ_BAAAUB010000031.1"/>
</dbReference>
<evidence type="ECO:0000313" key="9">
    <source>
        <dbReference type="Proteomes" id="UP001206483"/>
    </source>
</evidence>
<keyword evidence="3 6" id="KW-0812">Transmembrane</keyword>
<dbReference type="CDD" id="cd06173">
    <property type="entry name" value="MFS_MefA_like"/>
    <property type="match status" value="1"/>
</dbReference>
<keyword evidence="2" id="KW-1003">Cell membrane</keyword>
<feature type="transmembrane region" description="Helical" evidence="6">
    <location>
        <begin position="238"/>
        <end position="259"/>
    </location>
</feature>
<feature type="transmembrane region" description="Helical" evidence="6">
    <location>
        <begin position="80"/>
        <end position="101"/>
    </location>
</feature>
<dbReference type="InterPro" id="IPR036259">
    <property type="entry name" value="MFS_trans_sf"/>
</dbReference>
<evidence type="ECO:0000256" key="3">
    <source>
        <dbReference type="ARBA" id="ARBA00022692"/>
    </source>
</evidence>
<gene>
    <name evidence="8" type="ORF">FHR36_000269</name>
</gene>
<accession>A0ABT1IPX6</accession>
<evidence type="ECO:0000256" key="2">
    <source>
        <dbReference type="ARBA" id="ARBA00022475"/>
    </source>
</evidence>
<feature type="transmembrane region" description="Helical" evidence="6">
    <location>
        <begin position="44"/>
        <end position="68"/>
    </location>
</feature>